<dbReference type="AlphaFoldDB" id="A0A845M8R7"/>
<evidence type="ECO:0000256" key="1">
    <source>
        <dbReference type="SAM" id="Phobius"/>
    </source>
</evidence>
<protein>
    <submittedName>
        <fullName evidence="3">DUF2062 domain-containing protein</fullName>
    </submittedName>
</protein>
<comment type="caution">
    <text evidence="3">The sequence shown here is derived from an EMBL/GenBank/DDBJ whole genome shotgun (WGS) entry which is preliminary data.</text>
</comment>
<dbReference type="RefSeq" id="WP_161353673.1">
    <property type="nucleotide sequence ID" value="NZ_WTUX01000022.1"/>
</dbReference>
<evidence type="ECO:0000259" key="2">
    <source>
        <dbReference type="Pfam" id="PF09835"/>
    </source>
</evidence>
<keyword evidence="1" id="KW-1133">Transmembrane helix</keyword>
<organism evidence="3 4">
    <name type="scientific">Maritimibacter harenae</name>
    <dbReference type="NCBI Taxonomy" id="2606218"/>
    <lineage>
        <taxon>Bacteria</taxon>
        <taxon>Pseudomonadati</taxon>
        <taxon>Pseudomonadota</taxon>
        <taxon>Alphaproteobacteria</taxon>
        <taxon>Rhodobacterales</taxon>
        <taxon>Roseobacteraceae</taxon>
        <taxon>Maritimibacter</taxon>
    </lineage>
</organism>
<dbReference type="Proteomes" id="UP000467322">
    <property type="component" value="Unassembled WGS sequence"/>
</dbReference>
<gene>
    <name evidence="3" type="ORF">GQE99_19745</name>
</gene>
<reference evidence="3 4" key="1">
    <citation type="submission" date="2019-12" db="EMBL/GenBank/DDBJ databases">
        <title>Maritimibacter sp. nov. sp. isolated from sea sand.</title>
        <authorList>
            <person name="Kim J."/>
            <person name="Jeong S.E."/>
            <person name="Jung H.S."/>
            <person name="Jeon C.O."/>
        </authorList>
    </citation>
    <scope>NUCLEOTIDE SEQUENCE [LARGE SCALE GENOMIC DNA]</scope>
    <source>
        <strain evidence="3 4">DP07</strain>
    </source>
</reference>
<keyword evidence="4" id="KW-1185">Reference proteome</keyword>
<name>A0A845M8R7_9RHOB</name>
<keyword evidence="1" id="KW-0472">Membrane</keyword>
<keyword evidence="1" id="KW-0812">Transmembrane</keyword>
<feature type="domain" description="DUF2062" evidence="2">
    <location>
        <begin position="25"/>
        <end position="191"/>
    </location>
</feature>
<evidence type="ECO:0000313" key="3">
    <source>
        <dbReference type="EMBL" id="MZR15258.1"/>
    </source>
</evidence>
<proteinExistence type="predicted"/>
<sequence>MFKRNPRSYLRILVEFFYPRGGWYRASRYVIHRVRRLPDPADRIARGIAAGVFVSFTPLFGLHFVTAALIAWIIRGNMLAAVLATFVGNPLTFPFIAGFSLQLGNKILGNVHGHLRLSEIVEAFSRASEDIWHNFLSIFTHRQADWAGLDLFLDRIFLPYLVGGLLPGLALAFIAFGLSRPLITAYQKRRVKMLRKSYEKRMAERAKRQKENET</sequence>
<dbReference type="Pfam" id="PF09835">
    <property type="entry name" value="DUF2062"/>
    <property type="match status" value="1"/>
</dbReference>
<feature type="transmembrane region" description="Helical" evidence="1">
    <location>
        <begin position="48"/>
        <end position="72"/>
    </location>
</feature>
<dbReference type="PANTHER" id="PTHR40547:SF1">
    <property type="entry name" value="SLL0298 PROTEIN"/>
    <property type="match status" value="1"/>
</dbReference>
<dbReference type="PANTHER" id="PTHR40547">
    <property type="entry name" value="SLL0298 PROTEIN"/>
    <property type="match status" value="1"/>
</dbReference>
<feature type="transmembrane region" description="Helical" evidence="1">
    <location>
        <begin position="79"/>
        <end position="101"/>
    </location>
</feature>
<dbReference type="InterPro" id="IPR018639">
    <property type="entry name" value="DUF2062"/>
</dbReference>
<dbReference type="EMBL" id="WTUX01000022">
    <property type="protein sequence ID" value="MZR15258.1"/>
    <property type="molecule type" value="Genomic_DNA"/>
</dbReference>
<evidence type="ECO:0000313" key="4">
    <source>
        <dbReference type="Proteomes" id="UP000467322"/>
    </source>
</evidence>
<accession>A0A845M8R7</accession>
<feature type="transmembrane region" description="Helical" evidence="1">
    <location>
        <begin position="157"/>
        <end position="183"/>
    </location>
</feature>